<accession>A0A4C1X659</accession>
<dbReference type="AlphaFoldDB" id="A0A4C1X659"/>
<sequence length="109" mass="12241">MFVGSGVVRSRSGIVVETYELTNVMDIANHVTRRCNTPRSQCGLKLLRVVRNELCYSSCIELQLNAHVYKRISGKVNVEVSEENERIITAAEMRSLHNTSAVSQKDKCV</sequence>
<reference evidence="1 2" key="1">
    <citation type="journal article" date="2019" name="Commun. Biol.">
        <title>The bagworm genome reveals a unique fibroin gene that provides high tensile strength.</title>
        <authorList>
            <person name="Kono N."/>
            <person name="Nakamura H."/>
            <person name="Ohtoshi R."/>
            <person name="Tomita M."/>
            <person name="Numata K."/>
            <person name="Arakawa K."/>
        </authorList>
    </citation>
    <scope>NUCLEOTIDE SEQUENCE [LARGE SCALE GENOMIC DNA]</scope>
</reference>
<name>A0A4C1X659_EUMVA</name>
<dbReference type="Proteomes" id="UP000299102">
    <property type="component" value="Unassembled WGS sequence"/>
</dbReference>
<dbReference type="EMBL" id="BGZK01000721">
    <property type="protein sequence ID" value="GBP57849.1"/>
    <property type="molecule type" value="Genomic_DNA"/>
</dbReference>
<evidence type="ECO:0000313" key="1">
    <source>
        <dbReference type="EMBL" id="GBP57849.1"/>
    </source>
</evidence>
<proteinExistence type="predicted"/>
<keyword evidence="2" id="KW-1185">Reference proteome</keyword>
<protein>
    <submittedName>
        <fullName evidence="1">Uncharacterized protein</fullName>
    </submittedName>
</protein>
<organism evidence="1 2">
    <name type="scientific">Eumeta variegata</name>
    <name type="common">Bagworm moth</name>
    <name type="synonym">Eumeta japonica</name>
    <dbReference type="NCBI Taxonomy" id="151549"/>
    <lineage>
        <taxon>Eukaryota</taxon>
        <taxon>Metazoa</taxon>
        <taxon>Ecdysozoa</taxon>
        <taxon>Arthropoda</taxon>
        <taxon>Hexapoda</taxon>
        <taxon>Insecta</taxon>
        <taxon>Pterygota</taxon>
        <taxon>Neoptera</taxon>
        <taxon>Endopterygota</taxon>
        <taxon>Lepidoptera</taxon>
        <taxon>Glossata</taxon>
        <taxon>Ditrysia</taxon>
        <taxon>Tineoidea</taxon>
        <taxon>Psychidae</taxon>
        <taxon>Oiketicinae</taxon>
        <taxon>Eumeta</taxon>
    </lineage>
</organism>
<evidence type="ECO:0000313" key="2">
    <source>
        <dbReference type="Proteomes" id="UP000299102"/>
    </source>
</evidence>
<comment type="caution">
    <text evidence="1">The sequence shown here is derived from an EMBL/GenBank/DDBJ whole genome shotgun (WGS) entry which is preliminary data.</text>
</comment>
<gene>
    <name evidence="1" type="ORF">EVAR_41518_1</name>
</gene>